<evidence type="ECO:0000313" key="7">
    <source>
        <dbReference type="EMBL" id="GAU19790.1"/>
    </source>
</evidence>
<sequence length="147" mass="16949">MNFGAFCSLFGYIVLHMILYSANVYFWRRFKINYSFIIGFKEGTELGYREVFLLSSGLAVLSLAAVLSNLDMEMDQRTKSFSAFTELVPLGLVIVNFPDNFLADQLTSQVQAFRSLGFYICYYFWGDFKTRSNKCIERNIGTINRTL</sequence>
<dbReference type="GO" id="GO:0005886">
    <property type="term" value="C:plasma membrane"/>
    <property type="evidence" value="ECO:0007669"/>
    <property type="project" value="TreeGrafter"/>
</dbReference>
<dbReference type="PANTHER" id="PTHR10783:SF124">
    <property type="entry name" value="PHOSPHATE TRANSPORTER PHO1 HOMOLOG 9"/>
    <property type="match status" value="1"/>
</dbReference>
<evidence type="ECO:0000256" key="5">
    <source>
        <dbReference type="SAM" id="Phobius"/>
    </source>
</evidence>
<keyword evidence="8" id="KW-1185">Reference proteome</keyword>
<reference evidence="8" key="1">
    <citation type="journal article" date="2017" name="Front. Plant Sci.">
        <title>Climate Clever Clovers: New Paradigm to Reduce the Environmental Footprint of Ruminants by Breeding Low Methanogenic Forages Utilizing Haplotype Variation.</title>
        <authorList>
            <person name="Kaur P."/>
            <person name="Appels R."/>
            <person name="Bayer P.E."/>
            <person name="Keeble-Gagnere G."/>
            <person name="Wang J."/>
            <person name="Hirakawa H."/>
            <person name="Shirasawa K."/>
            <person name="Vercoe P."/>
            <person name="Stefanova K."/>
            <person name="Durmic Z."/>
            <person name="Nichols P."/>
            <person name="Revell C."/>
            <person name="Isobe S.N."/>
            <person name="Edwards D."/>
            <person name="Erskine W."/>
        </authorList>
    </citation>
    <scope>NUCLEOTIDE SEQUENCE [LARGE SCALE GENOMIC DNA]</scope>
    <source>
        <strain evidence="8">cv. Daliak</strain>
    </source>
</reference>
<gene>
    <name evidence="7" type="ORF">TSUD_170150</name>
</gene>
<dbReference type="GO" id="GO:0016036">
    <property type="term" value="P:cellular response to phosphate starvation"/>
    <property type="evidence" value="ECO:0007669"/>
    <property type="project" value="TreeGrafter"/>
</dbReference>
<dbReference type="EMBL" id="DF973205">
    <property type="protein sequence ID" value="GAU19790.1"/>
    <property type="molecule type" value="Genomic_DNA"/>
</dbReference>
<dbReference type="GO" id="GO:0006817">
    <property type="term" value="P:phosphate ion transport"/>
    <property type="evidence" value="ECO:0007669"/>
    <property type="project" value="TreeGrafter"/>
</dbReference>
<feature type="transmembrane region" description="Helical" evidence="5">
    <location>
        <begin position="7"/>
        <end position="27"/>
    </location>
</feature>
<evidence type="ECO:0000256" key="1">
    <source>
        <dbReference type="ARBA" id="ARBA00004141"/>
    </source>
</evidence>
<accession>A0A2Z6M4K6</accession>
<name>A0A2Z6M4K6_TRISU</name>
<dbReference type="Proteomes" id="UP000242715">
    <property type="component" value="Unassembled WGS sequence"/>
</dbReference>
<dbReference type="GO" id="GO:0000822">
    <property type="term" value="F:inositol hexakisphosphate binding"/>
    <property type="evidence" value="ECO:0007669"/>
    <property type="project" value="TreeGrafter"/>
</dbReference>
<keyword evidence="4 5" id="KW-0472">Membrane</keyword>
<evidence type="ECO:0000256" key="4">
    <source>
        <dbReference type="ARBA" id="ARBA00023136"/>
    </source>
</evidence>
<dbReference type="GO" id="GO:0005802">
    <property type="term" value="C:trans-Golgi network"/>
    <property type="evidence" value="ECO:0007669"/>
    <property type="project" value="TreeGrafter"/>
</dbReference>
<evidence type="ECO:0000256" key="2">
    <source>
        <dbReference type="ARBA" id="ARBA00022692"/>
    </source>
</evidence>
<dbReference type="OrthoDB" id="9970435at2759"/>
<keyword evidence="2 5" id="KW-0812">Transmembrane</keyword>
<evidence type="ECO:0000256" key="3">
    <source>
        <dbReference type="ARBA" id="ARBA00022989"/>
    </source>
</evidence>
<proteinExistence type="predicted"/>
<organism evidence="7 8">
    <name type="scientific">Trifolium subterraneum</name>
    <name type="common">Subterranean clover</name>
    <dbReference type="NCBI Taxonomy" id="3900"/>
    <lineage>
        <taxon>Eukaryota</taxon>
        <taxon>Viridiplantae</taxon>
        <taxon>Streptophyta</taxon>
        <taxon>Embryophyta</taxon>
        <taxon>Tracheophyta</taxon>
        <taxon>Spermatophyta</taxon>
        <taxon>Magnoliopsida</taxon>
        <taxon>eudicotyledons</taxon>
        <taxon>Gunneridae</taxon>
        <taxon>Pentapetalae</taxon>
        <taxon>rosids</taxon>
        <taxon>fabids</taxon>
        <taxon>Fabales</taxon>
        <taxon>Fabaceae</taxon>
        <taxon>Papilionoideae</taxon>
        <taxon>50 kb inversion clade</taxon>
        <taxon>NPAAA clade</taxon>
        <taxon>Hologalegina</taxon>
        <taxon>IRL clade</taxon>
        <taxon>Trifolieae</taxon>
        <taxon>Trifolium</taxon>
    </lineage>
</organism>
<dbReference type="AlphaFoldDB" id="A0A2Z6M4K6"/>
<evidence type="ECO:0000313" key="8">
    <source>
        <dbReference type="Proteomes" id="UP000242715"/>
    </source>
</evidence>
<comment type="subcellular location">
    <subcellularLocation>
        <location evidence="1">Membrane</location>
        <topology evidence="1">Multi-pass membrane protein</topology>
    </subcellularLocation>
</comment>
<evidence type="ECO:0000259" key="6">
    <source>
        <dbReference type="Pfam" id="PF03124"/>
    </source>
</evidence>
<keyword evidence="3 5" id="KW-1133">Transmembrane helix</keyword>
<dbReference type="PANTHER" id="PTHR10783">
    <property type="entry name" value="XENOTROPIC AND POLYTROPIC RETROVIRUS RECEPTOR 1-RELATED"/>
    <property type="match status" value="1"/>
</dbReference>
<feature type="domain" description="EXS" evidence="6">
    <location>
        <begin position="8"/>
        <end position="94"/>
    </location>
</feature>
<feature type="transmembrane region" description="Helical" evidence="5">
    <location>
        <begin position="51"/>
        <end position="70"/>
    </location>
</feature>
<dbReference type="InterPro" id="IPR004342">
    <property type="entry name" value="EXS_C"/>
</dbReference>
<dbReference type="Pfam" id="PF03124">
    <property type="entry name" value="EXS"/>
    <property type="match status" value="1"/>
</dbReference>
<protein>
    <recommendedName>
        <fullName evidence="6">EXS domain-containing protein</fullName>
    </recommendedName>
</protein>